<keyword evidence="4" id="KW-0175">Coiled coil</keyword>
<evidence type="ECO:0000256" key="6">
    <source>
        <dbReference type="ARBA" id="ARBA00023274"/>
    </source>
</evidence>
<dbReference type="FunFam" id="3.30.70.330:FF:000019">
    <property type="entry name" value="heterogeneous nuclear ribonucleoproteins C1/C2 isoform X1"/>
    <property type="match status" value="1"/>
</dbReference>
<evidence type="ECO:0000256" key="3">
    <source>
        <dbReference type="ARBA" id="ARBA00022884"/>
    </source>
</evidence>
<evidence type="ECO:0000259" key="10">
    <source>
        <dbReference type="PROSITE" id="PS50102"/>
    </source>
</evidence>
<protein>
    <recommendedName>
        <fullName evidence="10">RRM domain-containing protein</fullName>
    </recommendedName>
</protein>
<keyword evidence="12" id="KW-1185">Reference proteome</keyword>
<keyword evidence="5" id="KW-0539">Nucleus</keyword>
<comment type="similarity">
    <text evidence="2">Belongs to the RRM HNRPC family. RALY subfamily.</text>
</comment>
<dbReference type="AlphaFoldDB" id="A0AAD7S7J3"/>
<evidence type="ECO:0000256" key="7">
    <source>
        <dbReference type="ARBA" id="ARBA00045185"/>
    </source>
</evidence>
<dbReference type="GO" id="GO:0005634">
    <property type="term" value="C:nucleus"/>
    <property type="evidence" value="ECO:0007669"/>
    <property type="project" value="UniProtKB-SubCell"/>
</dbReference>
<feature type="compositionally biased region" description="Acidic residues" evidence="9">
    <location>
        <begin position="288"/>
        <end position="316"/>
    </location>
</feature>
<feature type="compositionally biased region" description="Basic and acidic residues" evidence="9">
    <location>
        <begin position="248"/>
        <end position="263"/>
    </location>
</feature>
<reference evidence="11" key="1">
    <citation type="journal article" date="2023" name="Science">
        <title>Genome structures resolve the early diversification of teleost fishes.</title>
        <authorList>
            <person name="Parey E."/>
            <person name="Louis A."/>
            <person name="Montfort J."/>
            <person name="Bouchez O."/>
            <person name="Roques C."/>
            <person name="Iampietro C."/>
            <person name="Lluch J."/>
            <person name="Castinel A."/>
            <person name="Donnadieu C."/>
            <person name="Desvignes T."/>
            <person name="Floi Bucao C."/>
            <person name="Jouanno E."/>
            <person name="Wen M."/>
            <person name="Mejri S."/>
            <person name="Dirks R."/>
            <person name="Jansen H."/>
            <person name="Henkel C."/>
            <person name="Chen W.J."/>
            <person name="Zahm M."/>
            <person name="Cabau C."/>
            <person name="Klopp C."/>
            <person name="Thompson A.W."/>
            <person name="Robinson-Rechavi M."/>
            <person name="Braasch I."/>
            <person name="Lecointre G."/>
            <person name="Bobe J."/>
            <person name="Postlethwait J.H."/>
            <person name="Berthelot C."/>
            <person name="Roest Crollius H."/>
            <person name="Guiguen Y."/>
        </authorList>
    </citation>
    <scope>NUCLEOTIDE SEQUENCE</scope>
    <source>
        <strain evidence="11">NC1722</strain>
    </source>
</reference>
<evidence type="ECO:0000256" key="2">
    <source>
        <dbReference type="ARBA" id="ARBA00008631"/>
    </source>
</evidence>
<comment type="caution">
    <text evidence="11">The sequence shown here is derived from an EMBL/GenBank/DDBJ whole genome shotgun (WGS) entry which is preliminary data.</text>
</comment>
<dbReference type="InterPro" id="IPR017347">
    <property type="entry name" value="hnRNP_C"/>
</dbReference>
<feature type="compositionally biased region" description="Acidic residues" evidence="9">
    <location>
        <begin position="264"/>
        <end position="280"/>
    </location>
</feature>
<dbReference type="PANTHER" id="PTHR13968:SF3">
    <property type="entry name" value="HETEROGENEOUS NUCLEAR RIBONUCLEOPROTEINS C1_C2"/>
    <property type="match status" value="1"/>
</dbReference>
<feature type="region of interest" description="Disordered" evidence="9">
    <location>
        <begin position="217"/>
        <end position="316"/>
    </location>
</feature>
<name>A0AAD7S7J3_9TELE</name>
<dbReference type="PIRSF" id="PIRSF037992">
    <property type="entry name" value="hnRNP-C_Raly"/>
    <property type="match status" value="1"/>
</dbReference>
<comment type="function">
    <text evidence="7">Binds pre-mRNA and nucleates the assembly of 40S hnRNP particles. Interacts with poly-U tracts in the 3'-UTR or 5'-UTR of mRNA and modulates the stability and the level of translation of bound mRNA molecules. Single HNRNPC tetramers bind 230-240 nucleotides. Trimers of HNRNPC tetramers bind 700 nucleotides. May play a role in the early steps of spliceosome assembly and pre-mRNA splicing. N6-methyladenosine (m6A) has been shown to alter the local structure in mRNAs and long non-coding RNAs (lncRNAs) via a mechanism named 'm(6)A-switch', facilitating binding of HNRNPC, leading to regulation of mRNA splicing.</text>
</comment>
<dbReference type="SUPFAM" id="SSF54928">
    <property type="entry name" value="RNA-binding domain, RBD"/>
    <property type="match status" value="1"/>
</dbReference>
<feature type="compositionally biased region" description="Low complexity" evidence="9">
    <location>
        <begin position="236"/>
        <end position="247"/>
    </location>
</feature>
<keyword evidence="6" id="KW-0687">Ribonucleoprotein</keyword>
<evidence type="ECO:0000256" key="9">
    <source>
        <dbReference type="SAM" id="MobiDB-lite"/>
    </source>
</evidence>
<dbReference type="InterPro" id="IPR012677">
    <property type="entry name" value="Nucleotide-bd_a/b_plait_sf"/>
</dbReference>
<dbReference type="InterPro" id="IPR000504">
    <property type="entry name" value="RRM_dom"/>
</dbReference>
<dbReference type="Pfam" id="PF00076">
    <property type="entry name" value="RRM_1"/>
    <property type="match status" value="1"/>
</dbReference>
<evidence type="ECO:0000313" key="12">
    <source>
        <dbReference type="Proteomes" id="UP001221898"/>
    </source>
</evidence>
<sequence>MDRSPTTSSLMASNVTNKTDPRSLNSRVFIGNLNTLLVTKADVEAIFSKYGKIVGCSVHKGFAFVQYANERNARSAVAGEDGRMIVGQVLDINLAGEPKPHRSKTTKRSAGDMYSSSSFDLDYDFQRDYYDRMYSYPSRVPPPPPPLSRAVIPSKRPRVSVSGGGSRRTKTSFSSSKSSQRTSSSRTMKADDLQTIKKELTQIKHKVDYLLESLDRMEKDHSKKSEGKSVKLDVGEVSSLQHSSSSSSKKEESVKRERERESQELNDSEEEGDLLEEEEEVKSRGREDDNEDEDEEEGEQEEGEDDGDSVNGDDDS</sequence>
<gene>
    <name evidence="11" type="ORF">AAFF_G00438920</name>
</gene>
<dbReference type="GO" id="GO:0003723">
    <property type="term" value="F:RNA binding"/>
    <property type="evidence" value="ECO:0007669"/>
    <property type="project" value="UniProtKB-UniRule"/>
</dbReference>
<evidence type="ECO:0000256" key="8">
    <source>
        <dbReference type="PROSITE-ProRule" id="PRU00176"/>
    </source>
</evidence>
<proteinExistence type="inferred from homology"/>
<dbReference type="InterPro" id="IPR035979">
    <property type="entry name" value="RBD_domain_sf"/>
</dbReference>
<dbReference type="GO" id="GO:1990904">
    <property type="term" value="C:ribonucleoprotein complex"/>
    <property type="evidence" value="ECO:0007669"/>
    <property type="project" value="UniProtKB-KW"/>
</dbReference>
<evidence type="ECO:0000256" key="1">
    <source>
        <dbReference type="ARBA" id="ARBA00004123"/>
    </source>
</evidence>
<dbReference type="InterPro" id="IPR051186">
    <property type="entry name" value="RRM_HNRPC/RALY_subfam"/>
</dbReference>
<comment type="subcellular location">
    <subcellularLocation>
        <location evidence="1">Nucleus</location>
    </subcellularLocation>
</comment>
<feature type="compositionally biased region" description="Basic and acidic residues" evidence="9">
    <location>
        <begin position="217"/>
        <end position="234"/>
    </location>
</feature>
<dbReference type="Proteomes" id="UP001221898">
    <property type="component" value="Unassembled WGS sequence"/>
</dbReference>
<keyword evidence="3 8" id="KW-0694">RNA-binding</keyword>
<dbReference type="PROSITE" id="PS50102">
    <property type="entry name" value="RRM"/>
    <property type="match status" value="1"/>
</dbReference>
<feature type="domain" description="RRM" evidence="10">
    <location>
        <begin position="26"/>
        <end position="97"/>
    </location>
</feature>
<evidence type="ECO:0000313" key="11">
    <source>
        <dbReference type="EMBL" id="KAJ8397343.1"/>
    </source>
</evidence>
<feature type="region of interest" description="Disordered" evidence="9">
    <location>
        <begin position="136"/>
        <end position="191"/>
    </location>
</feature>
<accession>A0AAD7S7J3</accession>
<dbReference type="EMBL" id="JAINUG010000098">
    <property type="protein sequence ID" value="KAJ8397343.1"/>
    <property type="molecule type" value="Genomic_DNA"/>
</dbReference>
<dbReference type="Gene3D" id="3.30.70.330">
    <property type="match status" value="1"/>
</dbReference>
<dbReference type="SMART" id="SM00360">
    <property type="entry name" value="RRM"/>
    <property type="match status" value="1"/>
</dbReference>
<dbReference type="CDD" id="cd12603">
    <property type="entry name" value="RRM_hnRNPC"/>
    <property type="match status" value="1"/>
</dbReference>
<organism evidence="11 12">
    <name type="scientific">Aldrovandia affinis</name>
    <dbReference type="NCBI Taxonomy" id="143900"/>
    <lineage>
        <taxon>Eukaryota</taxon>
        <taxon>Metazoa</taxon>
        <taxon>Chordata</taxon>
        <taxon>Craniata</taxon>
        <taxon>Vertebrata</taxon>
        <taxon>Euteleostomi</taxon>
        <taxon>Actinopterygii</taxon>
        <taxon>Neopterygii</taxon>
        <taxon>Teleostei</taxon>
        <taxon>Notacanthiformes</taxon>
        <taxon>Halosauridae</taxon>
        <taxon>Aldrovandia</taxon>
    </lineage>
</organism>
<evidence type="ECO:0000256" key="5">
    <source>
        <dbReference type="ARBA" id="ARBA00023242"/>
    </source>
</evidence>
<evidence type="ECO:0000256" key="4">
    <source>
        <dbReference type="ARBA" id="ARBA00023054"/>
    </source>
</evidence>
<feature type="compositionally biased region" description="Low complexity" evidence="9">
    <location>
        <begin position="171"/>
        <end position="186"/>
    </location>
</feature>
<dbReference type="PANTHER" id="PTHR13968">
    <property type="entry name" value="HETEROGENEOUS NUCLEAR RIBONUCLEOPROTEIN"/>
    <property type="match status" value="1"/>
</dbReference>